<dbReference type="AlphaFoldDB" id="A0A8B6FCZ6"/>
<evidence type="ECO:0000313" key="2">
    <source>
        <dbReference type="EMBL" id="VDI46814.1"/>
    </source>
</evidence>
<organism evidence="2 3">
    <name type="scientific">Mytilus galloprovincialis</name>
    <name type="common">Mediterranean mussel</name>
    <dbReference type="NCBI Taxonomy" id="29158"/>
    <lineage>
        <taxon>Eukaryota</taxon>
        <taxon>Metazoa</taxon>
        <taxon>Spiralia</taxon>
        <taxon>Lophotrochozoa</taxon>
        <taxon>Mollusca</taxon>
        <taxon>Bivalvia</taxon>
        <taxon>Autobranchia</taxon>
        <taxon>Pteriomorphia</taxon>
        <taxon>Mytilida</taxon>
        <taxon>Mytiloidea</taxon>
        <taxon>Mytilidae</taxon>
        <taxon>Mytilinae</taxon>
        <taxon>Mytilus</taxon>
    </lineage>
</organism>
<name>A0A8B6FCZ6_MYTGA</name>
<feature type="region of interest" description="Disordered" evidence="1">
    <location>
        <begin position="1"/>
        <end position="40"/>
    </location>
</feature>
<dbReference type="Proteomes" id="UP000596742">
    <property type="component" value="Unassembled WGS sequence"/>
</dbReference>
<dbReference type="PANTHER" id="PTHR46579:SF1">
    <property type="entry name" value="F5_8 TYPE C DOMAIN-CONTAINING PROTEIN"/>
    <property type="match status" value="1"/>
</dbReference>
<accession>A0A8B6FCZ6</accession>
<dbReference type="InterPro" id="IPR004242">
    <property type="entry name" value="Transposase_21"/>
</dbReference>
<dbReference type="PANTHER" id="PTHR46579">
    <property type="entry name" value="F5/8 TYPE C DOMAIN-CONTAINING PROTEIN-RELATED"/>
    <property type="match status" value="1"/>
</dbReference>
<proteinExistence type="predicted"/>
<dbReference type="EMBL" id="UYJE01006537">
    <property type="protein sequence ID" value="VDI46814.1"/>
    <property type="molecule type" value="Genomic_DNA"/>
</dbReference>
<dbReference type="OrthoDB" id="6132917at2759"/>
<evidence type="ECO:0000256" key="1">
    <source>
        <dbReference type="SAM" id="MobiDB-lite"/>
    </source>
</evidence>
<sequence>MEIDTFDENESASESDSSEEESTANYNTSTTDEEKHGSSVPLYVLPPNENIYSSDISHNEHLLSLCAFSTKNNLSGTAFCQLMKLINIHLPEKNVCETNVNRLKEKFGFGGNFIKYYDYCDICGALFPEDKTQSFCATPHCKGKRYVDDELKGRGKNFFVSGDLRLQLKEILENSENWEQVMTSFRRENVKDGMHDILDGKKYQELKKKCKKFTVTLTMFTDGVSLFKSSKIALWPVYLVINELRPQSRFVKKNMVLWGLWQGQGKPKMNTFFFPFVKEMIDLYHIGLTVETSTGQQKIYVIVSTMTMDLQARAGVFNMTQHNGLYSCIFCEEPGLVVKVGKGHTRCFPYREEKPKCRSSISIEQNVLSAIEAKKPVYGFFGRSIIKHLPFIDFHESCTVDYMHGFLLGITKKLLSLWIAGSSYQKPYFIGHNLKDIDKILKNIKVPYLIHRIPRKIENNLNHWKASEFRSFLLFYALPCLQDFLPGNYLEHFACLIEATFLLLQEKITPRDIKRAELLLDTFYKCSKPLYGDAICGLNVHNISHIIKLVEDWGPLWTFSCFSFESFNGEISKSIHGKGNVSGEVYWAVHSEKIIENEVKQLTDGKVKQLLQNILRHNRISSNDNYEIGDQCYVMKPLVKVLNIEESLKEQISDLLNTTVDHLQTLSFFKAAKIRRNNFVFYSQSCGKVKQRNSYTVLLHKEYKACDIVQIQYFLQIKEKRKTFAVGNGFMRVAKVLHGRVPSIQKIELRSEDSLSTFADNVGGNFKVRLPKRYITTLDGSWECALLEVSFIPELEAPTRPRCYPAAAAAATSAKAAAAGAFVFRHPFTMIVSGPTSCGKTHFMKDMLQQHKDCVVLVQKELIGFIKGWQPLYEEIQRKCFHALNSFVEFLLISKGTIFSIPTFEHDPIR</sequence>
<evidence type="ECO:0000313" key="3">
    <source>
        <dbReference type="Proteomes" id="UP000596742"/>
    </source>
</evidence>
<feature type="compositionally biased region" description="Acidic residues" evidence="1">
    <location>
        <begin position="1"/>
        <end position="22"/>
    </location>
</feature>
<dbReference type="Pfam" id="PF02992">
    <property type="entry name" value="Transposase_21"/>
    <property type="match status" value="1"/>
</dbReference>
<gene>
    <name evidence="2" type="ORF">MGAL_10B022661</name>
</gene>
<comment type="caution">
    <text evidence="2">The sequence shown here is derived from an EMBL/GenBank/DDBJ whole genome shotgun (WGS) entry which is preliminary data.</text>
</comment>
<reference evidence="2" key="1">
    <citation type="submission" date="2018-11" db="EMBL/GenBank/DDBJ databases">
        <authorList>
            <person name="Alioto T."/>
            <person name="Alioto T."/>
        </authorList>
    </citation>
    <scope>NUCLEOTIDE SEQUENCE</scope>
</reference>
<keyword evidence="3" id="KW-1185">Reference proteome</keyword>
<protein>
    <submittedName>
        <fullName evidence="2">Uncharacterized protein</fullName>
    </submittedName>
</protein>